<dbReference type="Pfam" id="PF04539">
    <property type="entry name" value="Sigma70_r3"/>
    <property type="match status" value="1"/>
</dbReference>
<dbReference type="EMBL" id="JAGGLU010000001">
    <property type="protein sequence ID" value="MBP2057060.1"/>
    <property type="molecule type" value="Genomic_DNA"/>
</dbReference>
<dbReference type="InterPro" id="IPR013324">
    <property type="entry name" value="RNA_pol_sigma_r3/r4-like"/>
</dbReference>
<dbReference type="PANTHER" id="PTHR30603:SF60">
    <property type="entry name" value="RNA POLYMERASE SIGMA FACTOR RPOD"/>
    <property type="match status" value="1"/>
</dbReference>
<comment type="function">
    <text evidence="6">Sigma factors are initiation factors that promote the attachment of RNA polymerase to specific initiation sites and are then released. This sigma factor is the primary sigma factor during exponential growth.</text>
</comment>
<keyword evidence="7" id="KW-0175">Coiled coil</keyword>
<evidence type="ECO:0000256" key="5">
    <source>
        <dbReference type="ARBA" id="ARBA00023163"/>
    </source>
</evidence>
<dbReference type="InterPro" id="IPR036388">
    <property type="entry name" value="WH-like_DNA-bd_sf"/>
</dbReference>
<feature type="region of interest" description="Sigma-70 factor domain-4" evidence="6">
    <location>
        <begin position="317"/>
        <end position="370"/>
    </location>
</feature>
<keyword evidence="3 6" id="KW-0731">Sigma factor</keyword>
<feature type="DNA-binding region" description="H-T-H motif" evidence="6">
    <location>
        <begin position="343"/>
        <end position="362"/>
    </location>
</feature>
<dbReference type="InterPro" id="IPR000943">
    <property type="entry name" value="RNA_pol_sigma70"/>
</dbReference>
<dbReference type="PROSITE" id="PS00715">
    <property type="entry name" value="SIGMA70_1"/>
    <property type="match status" value="1"/>
</dbReference>
<reference evidence="10 11" key="1">
    <citation type="submission" date="2021-03" db="EMBL/GenBank/DDBJ databases">
        <title>Genomic Encyclopedia of Type Strains, Phase IV (KMG-IV): sequencing the most valuable type-strain genomes for metagenomic binning, comparative biology and taxonomic classification.</title>
        <authorList>
            <person name="Goeker M."/>
        </authorList>
    </citation>
    <scope>NUCLEOTIDE SEQUENCE [LARGE SCALE GENOMIC DNA]</scope>
    <source>
        <strain evidence="10 11">DSM 101872</strain>
    </source>
</reference>
<dbReference type="InterPro" id="IPR014284">
    <property type="entry name" value="RNA_pol_sigma-70_dom"/>
</dbReference>
<evidence type="ECO:0000259" key="9">
    <source>
        <dbReference type="PROSITE" id="PS00716"/>
    </source>
</evidence>
<dbReference type="HAMAP" id="MF_00963">
    <property type="entry name" value="Sigma70_RpoD_SigA"/>
    <property type="match status" value="1"/>
</dbReference>
<keyword evidence="1 6" id="KW-0963">Cytoplasm</keyword>
<comment type="subunit">
    <text evidence="6">Interacts transiently with the RNA polymerase catalytic core.</text>
</comment>
<organism evidence="10 11">
    <name type="scientific">Lactobacillus colini</name>
    <dbReference type="NCBI Taxonomy" id="1819254"/>
    <lineage>
        <taxon>Bacteria</taxon>
        <taxon>Bacillati</taxon>
        <taxon>Bacillota</taxon>
        <taxon>Bacilli</taxon>
        <taxon>Lactobacillales</taxon>
        <taxon>Lactobacillaceae</taxon>
        <taxon>Lactobacillus</taxon>
    </lineage>
</organism>
<feature type="coiled-coil region" evidence="7">
    <location>
        <begin position="304"/>
        <end position="331"/>
    </location>
</feature>
<dbReference type="SUPFAM" id="SSF88659">
    <property type="entry name" value="Sigma3 and sigma4 domains of RNA polymerase sigma factors"/>
    <property type="match status" value="2"/>
</dbReference>
<comment type="caution">
    <text evidence="10">The sequence shown here is derived from an EMBL/GenBank/DDBJ whole genome shotgun (WGS) entry which is preliminary data.</text>
</comment>
<dbReference type="InterPro" id="IPR007624">
    <property type="entry name" value="RNA_pol_sigma70_r3"/>
</dbReference>
<dbReference type="Proteomes" id="UP001519292">
    <property type="component" value="Unassembled WGS sequence"/>
</dbReference>
<feature type="domain" description="RNA polymerase sigma-70" evidence="9">
    <location>
        <begin position="342"/>
        <end position="368"/>
    </location>
</feature>
<dbReference type="Pfam" id="PF04545">
    <property type="entry name" value="Sigma70_r4"/>
    <property type="match status" value="1"/>
</dbReference>
<dbReference type="Pfam" id="PF00140">
    <property type="entry name" value="Sigma70_r1_2"/>
    <property type="match status" value="1"/>
</dbReference>
<dbReference type="SUPFAM" id="SSF88946">
    <property type="entry name" value="Sigma2 domain of RNA polymerase sigma factors"/>
    <property type="match status" value="1"/>
</dbReference>
<keyword evidence="2 6" id="KW-0805">Transcription regulation</keyword>
<dbReference type="NCBIfam" id="NF006666">
    <property type="entry name" value="PRK09210.1"/>
    <property type="match status" value="1"/>
</dbReference>
<comment type="subcellular location">
    <subcellularLocation>
        <location evidence="6">Cytoplasm</location>
    </subcellularLocation>
</comment>
<keyword evidence="4 6" id="KW-0238">DNA-binding</keyword>
<dbReference type="PANTHER" id="PTHR30603">
    <property type="entry name" value="RNA POLYMERASE SIGMA FACTOR RPO"/>
    <property type="match status" value="1"/>
</dbReference>
<feature type="region of interest" description="Sigma-70 factor domain-2" evidence="6">
    <location>
        <begin position="149"/>
        <end position="219"/>
    </location>
</feature>
<dbReference type="InterPro" id="IPR009042">
    <property type="entry name" value="RNA_pol_sigma70_r1_2"/>
</dbReference>
<dbReference type="InterPro" id="IPR007627">
    <property type="entry name" value="RNA_pol_sigma70_r2"/>
</dbReference>
<dbReference type="PROSITE" id="PS00716">
    <property type="entry name" value="SIGMA70_2"/>
    <property type="match status" value="1"/>
</dbReference>
<sequence length="382" mass="43613">MAEKKTTKMTTQSVASQEGAGLTLDKVVKQIVKEVKKDKQITDTEFTERLITPYHLEGKAVDQLVQEFEDNGISIVDEKGEPSQLALKKQKDVEKAELKDMSAPSSVRMNDPVRMYLKEIGRVSLLSADEEISLAKRIESGDEEAKQELAEANLRLVVSIAKRYVGRGMSFLDLIQEGNMGLMKAVDKFDYRLGFKFSTYATWWIRQAITRAIADQARTIRIPVHMVETINKLIRIQRQLLQDLGREPTPEEIGAEMDMPTDKVREILKIAQEPVSMETPIGEEDDSHLGDFIEDKDATSPEQHASYELLKEQLEEVLDTLTDREENVLRLRFGLDDGRTRTLEEVGRVFGVTRERIRQIEAKALRKLRHPSRSNQLKDFLD</sequence>
<dbReference type="InterPro" id="IPR028630">
    <property type="entry name" value="Sigma70_RpoD"/>
</dbReference>
<dbReference type="InterPro" id="IPR007630">
    <property type="entry name" value="RNA_pol_sigma70_r4"/>
</dbReference>
<evidence type="ECO:0000256" key="4">
    <source>
        <dbReference type="ARBA" id="ARBA00023125"/>
    </source>
</evidence>
<dbReference type="InterPro" id="IPR050239">
    <property type="entry name" value="Sigma-70_RNA_pol_init_factors"/>
</dbReference>
<keyword evidence="5 6" id="KW-0804">Transcription</keyword>
<dbReference type="NCBIfam" id="TIGR02393">
    <property type="entry name" value="RpoD_Cterm"/>
    <property type="match status" value="1"/>
</dbReference>
<dbReference type="Pfam" id="PF04542">
    <property type="entry name" value="Sigma70_r2"/>
    <property type="match status" value="1"/>
</dbReference>
<dbReference type="NCBIfam" id="TIGR02937">
    <property type="entry name" value="sigma70-ECF"/>
    <property type="match status" value="1"/>
</dbReference>
<name>A0ABS4MBK7_9LACO</name>
<gene>
    <name evidence="6" type="primary">sigA</name>
    <name evidence="10" type="ORF">J2Z60_000222</name>
</gene>
<evidence type="ECO:0000256" key="6">
    <source>
        <dbReference type="HAMAP-Rule" id="MF_00963"/>
    </source>
</evidence>
<evidence type="ECO:0000256" key="2">
    <source>
        <dbReference type="ARBA" id="ARBA00023015"/>
    </source>
</evidence>
<dbReference type="Gene3D" id="1.10.10.10">
    <property type="entry name" value="Winged helix-like DNA-binding domain superfamily/Winged helix DNA-binding domain"/>
    <property type="match status" value="2"/>
</dbReference>
<proteinExistence type="inferred from homology"/>
<evidence type="ECO:0000256" key="1">
    <source>
        <dbReference type="ARBA" id="ARBA00022490"/>
    </source>
</evidence>
<evidence type="ECO:0000256" key="7">
    <source>
        <dbReference type="SAM" id="Coils"/>
    </source>
</evidence>
<evidence type="ECO:0000259" key="8">
    <source>
        <dbReference type="PROSITE" id="PS00715"/>
    </source>
</evidence>
<feature type="short sequence motif" description="Interaction with polymerase core subunit RpoC" evidence="6">
    <location>
        <begin position="173"/>
        <end position="176"/>
    </location>
</feature>
<evidence type="ECO:0000256" key="3">
    <source>
        <dbReference type="ARBA" id="ARBA00023082"/>
    </source>
</evidence>
<dbReference type="Gene3D" id="1.10.601.10">
    <property type="entry name" value="RNA Polymerase Primary Sigma Factor"/>
    <property type="match status" value="2"/>
</dbReference>
<evidence type="ECO:0000313" key="10">
    <source>
        <dbReference type="EMBL" id="MBP2057060.1"/>
    </source>
</evidence>
<dbReference type="InterPro" id="IPR013325">
    <property type="entry name" value="RNA_pol_sigma_r2"/>
</dbReference>
<dbReference type="CDD" id="cd06171">
    <property type="entry name" value="Sigma70_r4"/>
    <property type="match status" value="1"/>
</dbReference>
<feature type="region of interest" description="Sigma-70 factor domain-3" evidence="6">
    <location>
        <begin position="228"/>
        <end position="304"/>
    </location>
</feature>
<accession>A0ABS4MBK7</accession>
<keyword evidence="11" id="KW-1185">Reference proteome</keyword>
<feature type="domain" description="RNA polymerase sigma-70" evidence="8">
    <location>
        <begin position="173"/>
        <end position="186"/>
    </location>
</feature>
<dbReference type="PRINTS" id="PR00046">
    <property type="entry name" value="SIGMA70FCT"/>
</dbReference>
<comment type="similarity">
    <text evidence="6">Belongs to the sigma-70 factor family. RpoD/SigA subfamily.</text>
</comment>
<dbReference type="InterPro" id="IPR012760">
    <property type="entry name" value="RNA_pol_sigma_RpoD_C"/>
</dbReference>
<protein>
    <recommendedName>
        <fullName evidence="6">RNA polymerase sigma factor SigA</fullName>
    </recommendedName>
</protein>
<dbReference type="RefSeq" id="WP_209685527.1">
    <property type="nucleotide sequence ID" value="NZ_JAGGLU010000001.1"/>
</dbReference>
<evidence type="ECO:0000313" key="11">
    <source>
        <dbReference type="Proteomes" id="UP001519292"/>
    </source>
</evidence>